<accession>E4RU00</accession>
<gene>
    <name evidence="2" type="ordered locus">Lbys_3046</name>
</gene>
<evidence type="ECO:0000313" key="2">
    <source>
        <dbReference type="EMBL" id="ADQ18708.1"/>
    </source>
</evidence>
<dbReference type="Pfam" id="PF14526">
    <property type="entry name" value="Cass2"/>
    <property type="match status" value="1"/>
</dbReference>
<dbReference type="KEGG" id="lby:Lbys_3046"/>
<dbReference type="InterPro" id="IPR029441">
    <property type="entry name" value="Cass2"/>
</dbReference>
<evidence type="ECO:0000259" key="1">
    <source>
        <dbReference type="SMART" id="SM00871"/>
    </source>
</evidence>
<sequence length="145" mass="16671">MKLIGLKLPHPTRNQNGDASRDCGGLWQAFTSENIAQKIPNKKSDNIYTVYYDYVSDHNGDYSYFIGCEVPENTPVPEGLHELYIPEQYYQIITAKGQMPDCIAAAWREIWSTPINRAYGFDLEVYDERSADWSNAEVNIYLSIY</sequence>
<reference evidence="2 3" key="2">
    <citation type="journal article" date="2011" name="Stand. Genomic Sci.">
        <title>Complete genome sequence of Leadbetterella byssophila type strain (4M15).</title>
        <authorList>
            <person name="Abt B."/>
            <person name="Teshima H."/>
            <person name="Lucas S."/>
            <person name="Lapidus A."/>
            <person name="Del Rio T.G."/>
            <person name="Nolan M."/>
            <person name="Tice H."/>
            <person name="Cheng J.F."/>
            <person name="Pitluck S."/>
            <person name="Liolios K."/>
            <person name="Pagani I."/>
            <person name="Ivanova N."/>
            <person name="Mavromatis K."/>
            <person name="Pati A."/>
            <person name="Tapia R."/>
            <person name="Han C."/>
            <person name="Goodwin L."/>
            <person name="Chen A."/>
            <person name="Palaniappan K."/>
            <person name="Land M."/>
            <person name="Hauser L."/>
            <person name="Chang Y.J."/>
            <person name="Jeffries C.D."/>
            <person name="Rohde M."/>
            <person name="Goker M."/>
            <person name="Tindall B.J."/>
            <person name="Detter J.C."/>
            <person name="Woyke T."/>
            <person name="Bristow J."/>
            <person name="Eisen J.A."/>
            <person name="Markowitz V."/>
            <person name="Hugenholtz P."/>
            <person name="Klenk H.P."/>
            <person name="Kyrpides N.C."/>
        </authorList>
    </citation>
    <scope>NUCLEOTIDE SEQUENCE [LARGE SCALE GENOMIC DNA]</scope>
    <source>
        <strain evidence="3">DSM 17132 / JCM 16389 / KACC 11308 / NBRC 106382 / 4M15</strain>
    </source>
</reference>
<protein>
    <submittedName>
        <fullName evidence="2">Transcription activator effector binding protein</fullName>
    </submittedName>
</protein>
<feature type="domain" description="AraC effector-binding" evidence="1">
    <location>
        <begin position="1"/>
        <end position="145"/>
    </location>
</feature>
<dbReference type="AlphaFoldDB" id="E4RU00"/>
<dbReference type="Gene3D" id="3.20.80.10">
    <property type="entry name" value="Regulatory factor, effector binding domain"/>
    <property type="match status" value="1"/>
</dbReference>
<dbReference type="SUPFAM" id="SSF55136">
    <property type="entry name" value="Probable bacterial effector-binding domain"/>
    <property type="match status" value="1"/>
</dbReference>
<evidence type="ECO:0000313" key="3">
    <source>
        <dbReference type="Proteomes" id="UP000007435"/>
    </source>
</evidence>
<dbReference type="RefSeq" id="WP_013409740.1">
    <property type="nucleotide sequence ID" value="NC_014655.1"/>
</dbReference>
<dbReference type="InterPro" id="IPR053182">
    <property type="entry name" value="YobU-like_regulator"/>
</dbReference>
<dbReference type="eggNOG" id="COG3708">
    <property type="taxonomic scope" value="Bacteria"/>
</dbReference>
<organism evidence="2 3">
    <name type="scientific">Leadbetterella byssophila (strain DSM 17132 / JCM 16389 / KACC 11308 / NBRC 106382 / 4M15)</name>
    <dbReference type="NCBI Taxonomy" id="649349"/>
    <lineage>
        <taxon>Bacteria</taxon>
        <taxon>Pseudomonadati</taxon>
        <taxon>Bacteroidota</taxon>
        <taxon>Cytophagia</taxon>
        <taxon>Cytophagales</taxon>
        <taxon>Leadbetterellaceae</taxon>
        <taxon>Leadbetterella</taxon>
    </lineage>
</organism>
<dbReference type="InterPro" id="IPR010499">
    <property type="entry name" value="AraC_E-bd"/>
</dbReference>
<name>E4RU00_LEAB4</name>
<dbReference type="EMBL" id="CP002305">
    <property type="protein sequence ID" value="ADQ18708.1"/>
    <property type="molecule type" value="Genomic_DNA"/>
</dbReference>
<dbReference type="PANTHER" id="PTHR36444">
    <property type="entry name" value="TRANSCRIPTIONAL REGULATOR PROTEIN YOBU-RELATED"/>
    <property type="match status" value="1"/>
</dbReference>
<dbReference type="OrthoDB" id="9801008at2"/>
<dbReference type="STRING" id="649349.Lbys_3046"/>
<dbReference type="HOGENOM" id="CLU_106591_1_0_10"/>
<dbReference type="InterPro" id="IPR011256">
    <property type="entry name" value="Reg_factor_effector_dom_sf"/>
</dbReference>
<reference key="1">
    <citation type="submission" date="2010-11" db="EMBL/GenBank/DDBJ databases">
        <title>The complete genome of Leadbetterella byssophila DSM 17132.</title>
        <authorList>
            <consortium name="US DOE Joint Genome Institute (JGI-PGF)"/>
            <person name="Lucas S."/>
            <person name="Copeland A."/>
            <person name="Lapidus A."/>
            <person name="Glavina del Rio T."/>
            <person name="Dalin E."/>
            <person name="Tice H."/>
            <person name="Bruce D."/>
            <person name="Goodwin L."/>
            <person name="Pitluck S."/>
            <person name="Kyrpides N."/>
            <person name="Mavromatis K."/>
            <person name="Ivanova N."/>
            <person name="Teshima H."/>
            <person name="Brettin T."/>
            <person name="Detter J.C."/>
            <person name="Han C."/>
            <person name="Tapia R."/>
            <person name="Land M."/>
            <person name="Hauser L."/>
            <person name="Markowitz V."/>
            <person name="Cheng J.-F."/>
            <person name="Hugenholtz P."/>
            <person name="Woyke T."/>
            <person name="Wu D."/>
            <person name="Tindall B."/>
            <person name="Pomrenke H.G."/>
            <person name="Brambilla E."/>
            <person name="Klenk H.-P."/>
            <person name="Eisen J.A."/>
        </authorList>
    </citation>
    <scope>NUCLEOTIDE SEQUENCE [LARGE SCALE GENOMIC DNA]</scope>
    <source>
        <strain>DSM 17132</strain>
    </source>
</reference>
<dbReference type="SMART" id="SM00871">
    <property type="entry name" value="AraC_E_bind"/>
    <property type="match status" value="1"/>
</dbReference>
<proteinExistence type="predicted"/>
<dbReference type="PANTHER" id="PTHR36444:SF2">
    <property type="entry name" value="TRANSCRIPTIONAL REGULATOR PROTEIN YOBU-RELATED"/>
    <property type="match status" value="1"/>
</dbReference>
<dbReference type="Proteomes" id="UP000007435">
    <property type="component" value="Chromosome"/>
</dbReference>
<keyword evidence="3" id="KW-1185">Reference proteome</keyword>